<evidence type="ECO:0008006" key="5">
    <source>
        <dbReference type="Google" id="ProtNLM"/>
    </source>
</evidence>
<dbReference type="AlphaFoldDB" id="A0A496PJP9"/>
<organism evidence="3 4">
    <name type="scientific">Galactobacter caseinivorans</name>
    <dbReference type="NCBI Taxonomy" id="2676123"/>
    <lineage>
        <taxon>Bacteria</taxon>
        <taxon>Bacillati</taxon>
        <taxon>Actinomycetota</taxon>
        <taxon>Actinomycetes</taxon>
        <taxon>Micrococcales</taxon>
        <taxon>Micrococcaceae</taxon>
        <taxon>Galactobacter</taxon>
    </lineage>
</organism>
<dbReference type="EMBL" id="QQXL01000003">
    <property type="protein sequence ID" value="RKW70734.1"/>
    <property type="molecule type" value="Genomic_DNA"/>
</dbReference>
<name>A0A496PJP9_9MICC</name>
<accession>A0A496PJP9</accession>
<feature type="region of interest" description="Disordered" evidence="1">
    <location>
        <begin position="23"/>
        <end position="59"/>
    </location>
</feature>
<dbReference type="RefSeq" id="WP_121484759.1">
    <property type="nucleotide sequence ID" value="NZ_QQXL01000003.1"/>
</dbReference>
<feature type="signal peptide" evidence="2">
    <location>
        <begin position="1"/>
        <end position="23"/>
    </location>
</feature>
<comment type="caution">
    <text evidence="3">The sequence shown here is derived from an EMBL/GenBank/DDBJ whole genome shotgun (WGS) entry which is preliminary data.</text>
</comment>
<reference evidence="3 4" key="1">
    <citation type="submission" date="2018-07" db="EMBL/GenBank/DDBJ databases">
        <title>Arthrobacter sp. nov., isolated from raw cow's milk with high bacterial count.</title>
        <authorList>
            <person name="Hahne J."/>
            <person name="Isele D."/>
            <person name="Lipski A."/>
        </authorList>
    </citation>
    <scope>NUCLEOTIDE SEQUENCE [LARGE SCALE GENOMIC DNA]</scope>
    <source>
        <strain evidence="3 4">JZ R-183</strain>
    </source>
</reference>
<sequence>MKKSLSIAIAALLAVSVSGCANGGGESAGATSSAPSSRSGGSQSAGASTQATKAPVADPKLGETYTWEDGLKVTVSQPQQYKPSPSAENRVTAKARVFTITVNNGTEKGLIPGGIQISVTSGGAESSQVLDKGLWLDSSKKKIEPGETLTYKMAYEIKNPKDIKMSFSPGVQYDTKSFTS</sequence>
<evidence type="ECO:0000313" key="3">
    <source>
        <dbReference type="EMBL" id="RKW70734.1"/>
    </source>
</evidence>
<dbReference type="PROSITE" id="PS51257">
    <property type="entry name" value="PROKAR_LIPOPROTEIN"/>
    <property type="match status" value="1"/>
</dbReference>
<keyword evidence="4" id="KW-1185">Reference proteome</keyword>
<keyword evidence="2" id="KW-0732">Signal</keyword>
<dbReference type="Proteomes" id="UP000273119">
    <property type="component" value="Unassembled WGS sequence"/>
</dbReference>
<feature type="chain" id="PRO_5038457058" description="DUF4352 domain-containing protein" evidence="2">
    <location>
        <begin position="24"/>
        <end position="180"/>
    </location>
</feature>
<gene>
    <name evidence="3" type="ORF">DWQ67_06425</name>
</gene>
<proteinExistence type="predicted"/>
<feature type="compositionally biased region" description="Low complexity" evidence="1">
    <location>
        <begin position="28"/>
        <end position="51"/>
    </location>
</feature>
<evidence type="ECO:0000256" key="2">
    <source>
        <dbReference type="SAM" id="SignalP"/>
    </source>
</evidence>
<evidence type="ECO:0000256" key="1">
    <source>
        <dbReference type="SAM" id="MobiDB-lite"/>
    </source>
</evidence>
<evidence type="ECO:0000313" key="4">
    <source>
        <dbReference type="Proteomes" id="UP000273119"/>
    </source>
</evidence>
<protein>
    <recommendedName>
        <fullName evidence="5">DUF4352 domain-containing protein</fullName>
    </recommendedName>
</protein>